<dbReference type="InterPro" id="IPR014729">
    <property type="entry name" value="Rossmann-like_a/b/a_fold"/>
</dbReference>
<organism evidence="11 12">
    <name type="scientific">Cuscuta australis</name>
    <dbReference type="NCBI Taxonomy" id="267555"/>
    <lineage>
        <taxon>Eukaryota</taxon>
        <taxon>Viridiplantae</taxon>
        <taxon>Streptophyta</taxon>
        <taxon>Embryophyta</taxon>
        <taxon>Tracheophyta</taxon>
        <taxon>Spermatophyta</taxon>
        <taxon>Magnoliopsida</taxon>
        <taxon>eudicotyledons</taxon>
        <taxon>Gunneridae</taxon>
        <taxon>Pentapetalae</taxon>
        <taxon>asterids</taxon>
        <taxon>lamiids</taxon>
        <taxon>Solanales</taxon>
        <taxon>Convolvulaceae</taxon>
        <taxon>Cuscuteae</taxon>
        <taxon>Cuscuta</taxon>
        <taxon>Cuscuta subgen. Grammica</taxon>
        <taxon>Cuscuta sect. Cleistogrammica</taxon>
    </lineage>
</organism>
<dbReference type="EMBL" id="NQVE01000175">
    <property type="protein sequence ID" value="RAL42118.1"/>
    <property type="molecule type" value="Genomic_DNA"/>
</dbReference>
<evidence type="ECO:0000256" key="7">
    <source>
        <dbReference type="ARBA" id="ARBA00022741"/>
    </source>
</evidence>
<evidence type="ECO:0000256" key="3">
    <source>
        <dbReference type="ARBA" id="ARBA00022630"/>
    </source>
</evidence>
<dbReference type="GO" id="GO:0009507">
    <property type="term" value="C:chloroplast"/>
    <property type="evidence" value="ECO:0007669"/>
    <property type="project" value="TreeGrafter"/>
</dbReference>
<dbReference type="PANTHER" id="PTHR12714">
    <property type="entry name" value="PROTEIN-S ISOPRENYLCYSTEINE O-METHYLTRANSFERASE"/>
    <property type="match status" value="1"/>
</dbReference>
<feature type="domain" description="FAD synthetase" evidence="10">
    <location>
        <begin position="116"/>
        <end position="257"/>
    </location>
</feature>
<evidence type="ECO:0000256" key="2">
    <source>
        <dbReference type="ARBA" id="ARBA00012393"/>
    </source>
</evidence>
<evidence type="ECO:0000313" key="11">
    <source>
        <dbReference type="EMBL" id="RAL42118.1"/>
    </source>
</evidence>
<evidence type="ECO:0000256" key="6">
    <source>
        <dbReference type="ARBA" id="ARBA00022695"/>
    </source>
</evidence>
<dbReference type="InterPro" id="IPR015864">
    <property type="entry name" value="FAD_synthase"/>
</dbReference>
<protein>
    <recommendedName>
        <fullName evidence="2">FAD synthase</fullName>
        <ecNumber evidence="2">2.7.7.2</ecNumber>
    </recommendedName>
</protein>
<keyword evidence="8" id="KW-0274">FAD</keyword>
<keyword evidence="5" id="KW-0808">Transferase</keyword>
<dbReference type="Pfam" id="PF06574">
    <property type="entry name" value="FAD_syn"/>
    <property type="match status" value="1"/>
</dbReference>
<name>A0A328DC75_9ASTE</name>
<dbReference type="Proteomes" id="UP000249390">
    <property type="component" value="Unassembled WGS sequence"/>
</dbReference>
<dbReference type="GO" id="GO:0005524">
    <property type="term" value="F:ATP binding"/>
    <property type="evidence" value="ECO:0007669"/>
    <property type="project" value="UniProtKB-KW"/>
</dbReference>
<sequence>MLCFRLQPPSATAFRNGTRPLLSPDSFSTRLQVIMGSFSGLLQRPVVVWNPSLLHCRNRKFSSSGLAHKVNEVGVSYFNSMQPKSVHCQSCLLSGSLSQSEEGEEPPQERLPSVAGGIVALGKFEALHIGHRELAIQAAKIGPPFLLSFVGMAEVLGWEPRVPIVAKCDRKRVLSSWASCCGEKIPREFQIEFSKVRYFTPRHFVEKLSKELGVHGVVAGENYRFGYKASGDASDLVRLCNEYGVKACIINSVMDKNQDPEHLNPCYPNEVGQVSSTRVRYALSKGDMNYVSQLLGRHHRLFLTVGDQERFFMSDDNKRHTLSAPKSRLLNLPPREGVYENCSIVIFGKNVVGCRLVISSLDIHLEWDNPLTWEDKYNVVGIDIAGS</sequence>
<keyword evidence="12" id="KW-1185">Reference proteome</keyword>
<dbReference type="AlphaFoldDB" id="A0A328DC75"/>
<dbReference type="SUPFAM" id="SSF52374">
    <property type="entry name" value="Nucleotidylyl transferase"/>
    <property type="match status" value="1"/>
</dbReference>
<keyword evidence="6" id="KW-0548">Nucleotidyltransferase</keyword>
<comment type="caution">
    <text evidence="11">The sequence shown here is derived from an EMBL/GenBank/DDBJ whole genome shotgun (WGS) entry which is preliminary data.</text>
</comment>
<dbReference type="EC" id="2.7.7.2" evidence="2"/>
<evidence type="ECO:0000256" key="9">
    <source>
        <dbReference type="ARBA" id="ARBA00022840"/>
    </source>
</evidence>
<keyword evidence="9" id="KW-0067">ATP-binding</keyword>
<evidence type="ECO:0000256" key="5">
    <source>
        <dbReference type="ARBA" id="ARBA00022679"/>
    </source>
</evidence>
<dbReference type="GO" id="GO:0006747">
    <property type="term" value="P:FAD biosynthetic process"/>
    <property type="evidence" value="ECO:0007669"/>
    <property type="project" value="UniProtKB-UniPathway"/>
</dbReference>
<proteinExistence type="predicted"/>
<evidence type="ECO:0000256" key="8">
    <source>
        <dbReference type="ARBA" id="ARBA00022827"/>
    </source>
</evidence>
<accession>A0A328DC75</accession>
<dbReference type="UniPathway" id="UPA00277">
    <property type="reaction ID" value="UER00407"/>
</dbReference>
<keyword evidence="7" id="KW-0547">Nucleotide-binding</keyword>
<reference evidence="11 12" key="1">
    <citation type="submission" date="2018-06" db="EMBL/GenBank/DDBJ databases">
        <title>The Genome of Cuscuta australis (Dodder) Provides Insight into the Evolution of Plant Parasitism.</title>
        <authorList>
            <person name="Liu H."/>
        </authorList>
    </citation>
    <scope>NUCLEOTIDE SEQUENCE [LARGE SCALE GENOMIC DNA]</scope>
    <source>
        <strain evidence="12">cv. Yunnan</strain>
        <tissue evidence="11">Vines</tissue>
    </source>
</reference>
<evidence type="ECO:0000256" key="1">
    <source>
        <dbReference type="ARBA" id="ARBA00004726"/>
    </source>
</evidence>
<evidence type="ECO:0000256" key="4">
    <source>
        <dbReference type="ARBA" id="ARBA00022643"/>
    </source>
</evidence>
<keyword evidence="3" id="KW-0285">Flavoprotein</keyword>
<keyword evidence="4" id="KW-0288">FMN</keyword>
<comment type="pathway">
    <text evidence="1">Cofactor biosynthesis; FAD biosynthesis; FAD from FMN: step 1/1.</text>
</comment>
<dbReference type="PANTHER" id="PTHR12714:SF20">
    <property type="entry name" value="FAD SYNTHETASE 1, CHLOROPLASTIC-RELATED"/>
    <property type="match status" value="1"/>
</dbReference>
<dbReference type="Gene3D" id="3.40.50.620">
    <property type="entry name" value="HUPs"/>
    <property type="match status" value="1"/>
</dbReference>
<evidence type="ECO:0000313" key="12">
    <source>
        <dbReference type="Proteomes" id="UP000249390"/>
    </source>
</evidence>
<evidence type="ECO:0000259" key="10">
    <source>
        <dbReference type="Pfam" id="PF06574"/>
    </source>
</evidence>
<gene>
    <name evidence="11" type="ORF">DM860_011901</name>
</gene>
<dbReference type="GO" id="GO:0003919">
    <property type="term" value="F:FMN adenylyltransferase activity"/>
    <property type="evidence" value="ECO:0007669"/>
    <property type="project" value="UniProtKB-EC"/>
</dbReference>
<dbReference type="GO" id="GO:0009231">
    <property type="term" value="P:riboflavin biosynthetic process"/>
    <property type="evidence" value="ECO:0007669"/>
    <property type="project" value="InterPro"/>
</dbReference>